<protein>
    <submittedName>
        <fullName evidence="2">Uncharacterized protein</fullName>
    </submittedName>
</protein>
<keyword evidence="3" id="KW-1185">Reference proteome</keyword>
<comment type="caution">
    <text evidence="2">The sequence shown here is derived from an EMBL/GenBank/DDBJ whole genome shotgun (WGS) entry which is preliminary data.</text>
</comment>
<proteinExistence type="predicted"/>
<dbReference type="EMBL" id="BAAATR010000044">
    <property type="protein sequence ID" value="GAA2272165.1"/>
    <property type="molecule type" value="Genomic_DNA"/>
</dbReference>
<evidence type="ECO:0000313" key="2">
    <source>
        <dbReference type="EMBL" id="GAA2272165.1"/>
    </source>
</evidence>
<sequence>MLPVVREPHHQDPTPLVREQHPGRGQQSPSAIGPHGPAHLEPPSLEAHLSFAEQDTAHRLAGSGRPGNRPATLRFPGSPDCMPEVARIARLRTARAVATAGPAHRVPAVPGHGPVAERSTREPGRARAWEPGHWPGPRPGRRDRLSRPPFRVANLGPGPDIWQQDPPGARHGHPEAGSSADPGTPSGHARDPSSQASREP</sequence>
<reference evidence="2 3" key="1">
    <citation type="journal article" date="2019" name="Int. J. Syst. Evol. Microbiol.">
        <title>The Global Catalogue of Microorganisms (GCM) 10K type strain sequencing project: providing services to taxonomists for standard genome sequencing and annotation.</title>
        <authorList>
            <consortium name="The Broad Institute Genomics Platform"/>
            <consortium name="The Broad Institute Genome Sequencing Center for Infectious Disease"/>
            <person name="Wu L."/>
            <person name="Ma J."/>
        </authorList>
    </citation>
    <scope>NUCLEOTIDE SEQUENCE [LARGE SCALE GENOMIC DNA]</scope>
    <source>
        <strain evidence="2 3">JCM 7356</strain>
    </source>
</reference>
<evidence type="ECO:0000313" key="3">
    <source>
        <dbReference type="Proteomes" id="UP001500305"/>
    </source>
</evidence>
<feature type="region of interest" description="Disordered" evidence="1">
    <location>
        <begin position="59"/>
        <end position="80"/>
    </location>
</feature>
<name>A0ABN3EUP7_9ACTN</name>
<organism evidence="2 3">
    <name type="scientific">Kitasatospora cystarginea</name>
    <dbReference type="NCBI Taxonomy" id="58350"/>
    <lineage>
        <taxon>Bacteria</taxon>
        <taxon>Bacillati</taxon>
        <taxon>Actinomycetota</taxon>
        <taxon>Actinomycetes</taxon>
        <taxon>Kitasatosporales</taxon>
        <taxon>Streptomycetaceae</taxon>
        <taxon>Kitasatospora</taxon>
    </lineage>
</organism>
<accession>A0ABN3EUP7</accession>
<feature type="compositionally biased region" description="Basic and acidic residues" evidence="1">
    <location>
        <begin position="118"/>
        <end position="130"/>
    </location>
</feature>
<feature type="region of interest" description="Disordered" evidence="1">
    <location>
        <begin position="1"/>
        <end position="46"/>
    </location>
</feature>
<evidence type="ECO:0000256" key="1">
    <source>
        <dbReference type="SAM" id="MobiDB-lite"/>
    </source>
</evidence>
<gene>
    <name evidence="2" type="ORF">GCM10010430_67700</name>
</gene>
<feature type="compositionally biased region" description="Basic and acidic residues" evidence="1">
    <location>
        <begin position="1"/>
        <end position="22"/>
    </location>
</feature>
<dbReference type="Proteomes" id="UP001500305">
    <property type="component" value="Unassembled WGS sequence"/>
</dbReference>
<feature type="region of interest" description="Disordered" evidence="1">
    <location>
        <begin position="96"/>
        <end position="200"/>
    </location>
</feature>